<accession>A0A366XUN5</accession>
<feature type="domain" description="SGNH hydrolase-type esterase" evidence="2">
    <location>
        <begin position="37"/>
        <end position="181"/>
    </location>
</feature>
<feature type="signal peptide" evidence="1">
    <location>
        <begin position="1"/>
        <end position="26"/>
    </location>
</feature>
<dbReference type="AlphaFoldDB" id="A0A366XUN5"/>
<comment type="caution">
    <text evidence="3">The sequence shown here is derived from an EMBL/GenBank/DDBJ whole genome shotgun (WGS) entry which is preliminary data.</text>
</comment>
<dbReference type="InterPro" id="IPR036514">
    <property type="entry name" value="SGNH_hydro_sf"/>
</dbReference>
<gene>
    <name evidence="3" type="ORF">DS031_09955</name>
</gene>
<dbReference type="RefSeq" id="WP_113805926.1">
    <property type="nucleotide sequence ID" value="NZ_QOCW01000008.1"/>
</dbReference>
<evidence type="ECO:0000256" key="1">
    <source>
        <dbReference type="SAM" id="SignalP"/>
    </source>
</evidence>
<dbReference type="OrthoDB" id="2596050at2"/>
<reference evidence="3 4" key="1">
    <citation type="submission" date="2018-07" db="EMBL/GenBank/DDBJ databases">
        <title>Lottiidibacillus patelloidae gen. nov., sp. nov., isolated from the intestinal tract of a marine limpet and the reclassification of B. taeanensis BH030017T, B. algicola KMM 3737T and B. hwajinpoensis SW-72T as genus Lottiidibacillus.</title>
        <authorList>
            <person name="Liu R."/>
            <person name="Huang Z."/>
        </authorList>
    </citation>
    <scope>NUCLEOTIDE SEQUENCE [LARGE SCALE GENOMIC DNA]</scope>
    <source>
        <strain evidence="3 4">BH030017</strain>
    </source>
</reference>
<keyword evidence="4" id="KW-1185">Reference proteome</keyword>
<keyword evidence="1" id="KW-0732">Signal</keyword>
<evidence type="ECO:0000259" key="2">
    <source>
        <dbReference type="Pfam" id="PF13472"/>
    </source>
</evidence>
<protein>
    <recommendedName>
        <fullName evidence="2">SGNH hydrolase-type esterase domain-containing protein</fullName>
    </recommendedName>
</protein>
<evidence type="ECO:0000313" key="4">
    <source>
        <dbReference type="Proteomes" id="UP000253314"/>
    </source>
</evidence>
<proteinExistence type="predicted"/>
<organism evidence="3 4">
    <name type="scientific">Bacillus taeanensis</name>
    <dbReference type="NCBI Taxonomy" id="273032"/>
    <lineage>
        <taxon>Bacteria</taxon>
        <taxon>Bacillati</taxon>
        <taxon>Bacillota</taxon>
        <taxon>Bacilli</taxon>
        <taxon>Bacillales</taxon>
        <taxon>Bacillaceae</taxon>
        <taxon>Bacillus</taxon>
    </lineage>
</organism>
<name>A0A366XUN5_9BACI</name>
<dbReference type="Pfam" id="PF13472">
    <property type="entry name" value="Lipase_GDSL_2"/>
    <property type="match status" value="1"/>
</dbReference>
<sequence length="199" mass="21808">MKSRKLVTLLTLLLIINTFFSSFAFASEHNHKLSLVALGDSITFGYGLEQNMTSPSLKAFPNLIKGNGSIEVTNLGAPGWTSTDLLNTLNTNPNFDEALRSANIVTLNIGSNDLLKAIQFYDMIDTTSPIKLTPDLELKVKLAALRLGEQLKTIVGHIREQTSAPIILYTLYNPFDESSDPMMSSLHNLGEQIVPAVND</sequence>
<dbReference type="Gene3D" id="3.40.50.1110">
    <property type="entry name" value="SGNH hydrolase"/>
    <property type="match status" value="1"/>
</dbReference>
<dbReference type="Proteomes" id="UP000253314">
    <property type="component" value="Unassembled WGS sequence"/>
</dbReference>
<evidence type="ECO:0000313" key="3">
    <source>
        <dbReference type="EMBL" id="RBW69842.1"/>
    </source>
</evidence>
<feature type="chain" id="PRO_5017066112" description="SGNH hydrolase-type esterase domain-containing protein" evidence="1">
    <location>
        <begin position="27"/>
        <end position="199"/>
    </location>
</feature>
<dbReference type="EMBL" id="QOCW01000008">
    <property type="protein sequence ID" value="RBW69842.1"/>
    <property type="molecule type" value="Genomic_DNA"/>
</dbReference>
<dbReference type="InterPro" id="IPR013830">
    <property type="entry name" value="SGNH_hydro"/>
</dbReference>
<dbReference type="SUPFAM" id="SSF52266">
    <property type="entry name" value="SGNH hydrolase"/>
    <property type="match status" value="1"/>
</dbReference>